<dbReference type="InterPro" id="IPR036770">
    <property type="entry name" value="Ankyrin_rpt-contain_sf"/>
</dbReference>
<dbReference type="PROSITE" id="PS50088">
    <property type="entry name" value="ANK_REPEAT"/>
    <property type="match status" value="1"/>
</dbReference>
<dbReference type="Pfam" id="PF13857">
    <property type="entry name" value="Ank_5"/>
    <property type="match status" value="1"/>
</dbReference>
<feature type="compositionally biased region" description="Polar residues" evidence="8">
    <location>
        <begin position="253"/>
        <end position="263"/>
    </location>
</feature>
<dbReference type="GO" id="GO:0005886">
    <property type="term" value="C:plasma membrane"/>
    <property type="evidence" value="ECO:0007669"/>
    <property type="project" value="TreeGrafter"/>
</dbReference>
<keyword evidence="3" id="KW-0677">Repeat</keyword>
<comment type="caution">
    <text evidence="11">The sequence shown here is derived from an EMBL/GenBank/DDBJ whole genome shotgun (WGS) entry which is preliminary data.</text>
</comment>
<evidence type="ECO:0000256" key="5">
    <source>
        <dbReference type="ARBA" id="ARBA00023043"/>
    </source>
</evidence>
<dbReference type="OrthoDB" id="1585477at2759"/>
<feature type="domain" description="PGG" evidence="10">
    <location>
        <begin position="293"/>
        <end position="398"/>
    </location>
</feature>
<evidence type="ECO:0000313" key="11">
    <source>
        <dbReference type="EMBL" id="KAJ0963712.1"/>
    </source>
</evidence>
<accession>A0A9D5BZ87</accession>
<dbReference type="Proteomes" id="UP001085076">
    <property type="component" value="Miscellaneous, Linkage group lg09"/>
</dbReference>
<keyword evidence="6 9" id="KW-0472">Membrane</keyword>
<comment type="subcellular location">
    <subcellularLocation>
        <location evidence="1">Membrane</location>
        <topology evidence="1">Multi-pass membrane protein</topology>
    </subcellularLocation>
</comment>
<keyword evidence="12" id="KW-1185">Reference proteome</keyword>
<keyword evidence="5 7" id="KW-0040">ANK repeat</keyword>
<gene>
    <name evidence="11" type="ORF">J5N97_028834</name>
</gene>
<evidence type="ECO:0000256" key="8">
    <source>
        <dbReference type="SAM" id="MobiDB-lite"/>
    </source>
</evidence>
<dbReference type="Pfam" id="PF12796">
    <property type="entry name" value="Ank_2"/>
    <property type="match status" value="2"/>
</dbReference>
<evidence type="ECO:0000256" key="4">
    <source>
        <dbReference type="ARBA" id="ARBA00022989"/>
    </source>
</evidence>
<dbReference type="InterPro" id="IPR002110">
    <property type="entry name" value="Ankyrin_rpt"/>
</dbReference>
<name>A0A9D5BZ87_9LILI</name>
<evidence type="ECO:0000256" key="1">
    <source>
        <dbReference type="ARBA" id="ARBA00004141"/>
    </source>
</evidence>
<evidence type="ECO:0000259" key="10">
    <source>
        <dbReference type="Pfam" id="PF13962"/>
    </source>
</evidence>
<dbReference type="Gene3D" id="1.25.40.20">
    <property type="entry name" value="Ankyrin repeat-containing domain"/>
    <property type="match status" value="2"/>
</dbReference>
<evidence type="ECO:0000256" key="2">
    <source>
        <dbReference type="ARBA" id="ARBA00022692"/>
    </source>
</evidence>
<dbReference type="EMBL" id="JAGGNH010000009">
    <property type="protein sequence ID" value="KAJ0963712.1"/>
    <property type="molecule type" value="Genomic_DNA"/>
</dbReference>
<feature type="transmembrane region" description="Helical" evidence="9">
    <location>
        <begin position="345"/>
        <end position="366"/>
    </location>
</feature>
<feature type="transmembrane region" description="Helical" evidence="9">
    <location>
        <begin position="457"/>
        <end position="490"/>
    </location>
</feature>
<organism evidence="11 12">
    <name type="scientific">Dioscorea zingiberensis</name>
    <dbReference type="NCBI Taxonomy" id="325984"/>
    <lineage>
        <taxon>Eukaryota</taxon>
        <taxon>Viridiplantae</taxon>
        <taxon>Streptophyta</taxon>
        <taxon>Embryophyta</taxon>
        <taxon>Tracheophyta</taxon>
        <taxon>Spermatophyta</taxon>
        <taxon>Magnoliopsida</taxon>
        <taxon>Liliopsida</taxon>
        <taxon>Dioscoreales</taxon>
        <taxon>Dioscoreaceae</taxon>
        <taxon>Dioscorea</taxon>
    </lineage>
</organism>
<evidence type="ECO:0000256" key="7">
    <source>
        <dbReference type="PROSITE-ProRule" id="PRU00023"/>
    </source>
</evidence>
<reference evidence="11" key="1">
    <citation type="submission" date="2021-03" db="EMBL/GenBank/DDBJ databases">
        <authorList>
            <person name="Li Z."/>
            <person name="Yang C."/>
        </authorList>
    </citation>
    <scope>NUCLEOTIDE SEQUENCE</scope>
    <source>
        <strain evidence="11">Dzin_1.0</strain>
        <tissue evidence="11">Leaf</tissue>
    </source>
</reference>
<feature type="region of interest" description="Disordered" evidence="8">
    <location>
        <begin position="242"/>
        <end position="285"/>
    </location>
</feature>
<feature type="transmembrane region" description="Helical" evidence="9">
    <location>
        <begin position="378"/>
        <end position="398"/>
    </location>
</feature>
<feature type="transmembrane region" description="Helical" evidence="9">
    <location>
        <begin position="418"/>
        <end position="436"/>
    </location>
</feature>
<dbReference type="SMART" id="SM00248">
    <property type="entry name" value="ANK"/>
    <property type="match status" value="5"/>
</dbReference>
<dbReference type="PANTHER" id="PTHR24186">
    <property type="entry name" value="PROTEIN PHOSPHATASE 1 REGULATORY SUBUNIT"/>
    <property type="match status" value="1"/>
</dbReference>
<dbReference type="PANTHER" id="PTHR24186:SF38">
    <property type="entry name" value="ANKYRIN REPEAT FAMILY PROTEIN"/>
    <property type="match status" value="1"/>
</dbReference>
<keyword evidence="2 9" id="KW-0812">Transmembrane</keyword>
<dbReference type="InterPro" id="IPR026961">
    <property type="entry name" value="PGG_dom"/>
</dbReference>
<reference evidence="11" key="2">
    <citation type="journal article" date="2022" name="Hortic Res">
        <title>The genome of Dioscorea zingiberensis sheds light on the biosynthesis, origin and evolution of the medicinally important diosgenin saponins.</title>
        <authorList>
            <person name="Li Y."/>
            <person name="Tan C."/>
            <person name="Li Z."/>
            <person name="Guo J."/>
            <person name="Li S."/>
            <person name="Chen X."/>
            <person name="Wang C."/>
            <person name="Dai X."/>
            <person name="Yang H."/>
            <person name="Song W."/>
            <person name="Hou L."/>
            <person name="Xu J."/>
            <person name="Tong Z."/>
            <person name="Xu A."/>
            <person name="Yuan X."/>
            <person name="Wang W."/>
            <person name="Yang Q."/>
            <person name="Chen L."/>
            <person name="Sun Z."/>
            <person name="Wang K."/>
            <person name="Pan B."/>
            <person name="Chen J."/>
            <person name="Bao Y."/>
            <person name="Liu F."/>
            <person name="Qi X."/>
            <person name="Gang D.R."/>
            <person name="Wen J."/>
            <person name="Li J."/>
        </authorList>
    </citation>
    <scope>NUCLEOTIDE SEQUENCE</scope>
    <source>
        <strain evidence="11">Dzin_1.0</strain>
    </source>
</reference>
<evidence type="ECO:0000313" key="12">
    <source>
        <dbReference type="Proteomes" id="UP001085076"/>
    </source>
</evidence>
<dbReference type="SUPFAM" id="SSF48403">
    <property type="entry name" value="Ankyrin repeat"/>
    <property type="match status" value="1"/>
</dbReference>
<sequence length="508" mass="56410">MDQRLEEACHSGDLDILHSLLREDKLLLHRLSITASIDNPLHIAALLGHTELAEELITRKPDLASELNPGGLSPLHLASAHGHLSIVKHLISKVGSHLCLLKDKDGRLPFHTAAVKGRIGILEELINARPESAQALTYQKESVLHLAVQFNSFETLEYLVEKLGVGGEIKDELLNVKDDKGNTILHHAVARRQLQTVKLLVYKTRMEVNTRNLKGLTPLDLLLELPSEHGDLALGKVIRAAGGKTTEDHEEQQQTPPHANSSPIDDFMAPPKAASLSKRSKKRSKIEDTYTPGTLIVVATLIATITFQAGLSPPGGFTQPVDSDRNSSSTPSPAGMPVFGSKLNLFLVFDVIGLFTSLTIILLIICLMPKKRKRMMMILVWIIWVSVFSTGLAFTAAFSDIYKDSEYLSVLLVRGWTWVFRVFILLLCFKFCRHLLRMVGWCHKEGDQEESDDVKRMGVLLFFGRVVVLMVILMFVVVVAIVNIVVFVVWDLGISLGDLYLKIKGHQV</sequence>
<keyword evidence="4 9" id="KW-1133">Transmembrane helix</keyword>
<protein>
    <recommendedName>
        <fullName evidence="10">PGG domain-containing protein</fullName>
    </recommendedName>
</protein>
<proteinExistence type="predicted"/>
<evidence type="ECO:0000256" key="3">
    <source>
        <dbReference type="ARBA" id="ARBA00022737"/>
    </source>
</evidence>
<evidence type="ECO:0000256" key="9">
    <source>
        <dbReference type="SAM" id="Phobius"/>
    </source>
</evidence>
<dbReference type="Pfam" id="PF13962">
    <property type="entry name" value="PGG"/>
    <property type="match status" value="1"/>
</dbReference>
<feature type="transmembrane region" description="Helical" evidence="9">
    <location>
        <begin position="289"/>
        <end position="311"/>
    </location>
</feature>
<evidence type="ECO:0000256" key="6">
    <source>
        <dbReference type="ARBA" id="ARBA00023136"/>
    </source>
</evidence>
<dbReference type="AlphaFoldDB" id="A0A9D5BZ87"/>
<dbReference type="PROSITE" id="PS50297">
    <property type="entry name" value="ANK_REP_REGION"/>
    <property type="match status" value="1"/>
</dbReference>
<feature type="repeat" description="ANK" evidence="7">
    <location>
        <begin position="70"/>
        <end position="93"/>
    </location>
</feature>